<sequence>MRSNRHSSDGMSIKYQCYANSETRVSRGKYSAPILTAGSECIILRTDSRIPGVFDFPKSTPESVMIIVDDEYALPVDLIVRYTEEDGRRQIYLPTVSSQPDLHHNRLADARIPYTNGCGDDSGVSIDQTRGYKHGDAMGSGFLDGVTSFQLSHRARVYLRARRAFHVQMSWSEADFFVRGAHKGVVWSRA</sequence>
<organism evidence="1">
    <name type="scientific">Notodromas monacha</name>
    <dbReference type="NCBI Taxonomy" id="399045"/>
    <lineage>
        <taxon>Eukaryota</taxon>
        <taxon>Metazoa</taxon>
        <taxon>Ecdysozoa</taxon>
        <taxon>Arthropoda</taxon>
        <taxon>Crustacea</taxon>
        <taxon>Oligostraca</taxon>
        <taxon>Ostracoda</taxon>
        <taxon>Podocopa</taxon>
        <taxon>Podocopida</taxon>
        <taxon>Cypridocopina</taxon>
        <taxon>Cypridoidea</taxon>
        <taxon>Cyprididae</taxon>
        <taxon>Notodromas</taxon>
    </lineage>
</organism>
<dbReference type="EMBL" id="CAJPEX010000030">
    <property type="protein sequence ID" value="CAG0912584.1"/>
    <property type="molecule type" value="Genomic_DNA"/>
</dbReference>
<dbReference type="AlphaFoldDB" id="A0A7R9BDP9"/>
<protein>
    <submittedName>
        <fullName evidence="1">Uncharacterized protein</fullName>
    </submittedName>
</protein>
<dbReference type="EMBL" id="OA882067">
    <property type="protein sequence ID" value="CAD7272432.1"/>
    <property type="molecule type" value="Genomic_DNA"/>
</dbReference>
<evidence type="ECO:0000313" key="2">
    <source>
        <dbReference type="Proteomes" id="UP000678499"/>
    </source>
</evidence>
<accession>A0A7R9BDP9</accession>
<keyword evidence="2" id="KW-1185">Reference proteome</keyword>
<reference evidence="1" key="1">
    <citation type="submission" date="2020-11" db="EMBL/GenBank/DDBJ databases">
        <authorList>
            <person name="Tran Van P."/>
        </authorList>
    </citation>
    <scope>NUCLEOTIDE SEQUENCE</scope>
</reference>
<name>A0A7R9BDP9_9CRUS</name>
<gene>
    <name evidence="1" type="ORF">NMOB1V02_LOCUS364</name>
</gene>
<dbReference type="Proteomes" id="UP000678499">
    <property type="component" value="Unassembled WGS sequence"/>
</dbReference>
<proteinExistence type="predicted"/>
<evidence type="ECO:0000313" key="1">
    <source>
        <dbReference type="EMBL" id="CAD7272432.1"/>
    </source>
</evidence>